<dbReference type="CDD" id="cd00093">
    <property type="entry name" value="HTH_XRE"/>
    <property type="match status" value="1"/>
</dbReference>
<dbReference type="SUPFAM" id="SSF47413">
    <property type="entry name" value="lambda repressor-like DNA-binding domains"/>
    <property type="match status" value="1"/>
</dbReference>
<dbReference type="SMART" id="SM00530">
    <property type="entry name" value="HTH_XRE"/>
    <property type="match status" value="1"/>
</dbReference>
<protein>
    <submittedName>
        <fullName evidence="2">Helix-turn-helix transcriptional regulator</fullName>
    </submittedName>
</protein>
<proteinExistence type="predicted"/>
<sequence length="72" mass="8006">MNNENLSISYNKLWKLLIDRGMKKKDLQQASGVSAASIAKLGRNGNVTIEVLLKVCKALDCDISDIMEIVRK</sequence>
<dbReference type="RefSeq" id="WP_098040529.1">
    <property type="nucleotide sequence ID" value="NZ_WBOA01000001.1"/>
</dbReference>
<evidence type="ECO:0000313" key="2">
    <source>
        <dbReference type="EMBL" id="KAB1951012.1"/>
    </source>
</evidence>
<comment type="caution">
    <text evidence="2">The sequence shown here is derived from an EMBL/GenBank/DDBJ whole genome shotgun (WGS) entry which is preliminary data.</text>
</comment>
<dbReference type="InterPro" id="IPR001387">
    <property type="entry name" value="Cro/C1-type_HTH"/>
</dbReference>
<gene>
    <name evidence="2" type="ORF">F8244_00510</name>
</gene>
<dbReference type="Pfam" id="PF13443">
    <property type="entry name" value="HTH_26"/>
    <property type="match status" value="1"/>
</dbReference>
<organism evidence="2 3">
    <name type="scientific">Lactobacillus gasseri</name>
    <dbReference type="NCBI Taxonomy" id="1596"/>
    <lineage>
        <taxon>Bacteria</taxon>
        <taxon>Bacillati</taxon>
        <taxon>Bacillota</taxon>
        <taxon>Bacilli</taxon>
        <taxon>Lactobacillales</taxon>
        <taxon>Lactobacillaceae</taxon>
        <taxon>Lactobacillus</taxon>
    </lineage>
</organism>
<dbReference type="Proteomes" id="UP000460112">
    <property type="component" value="Unassembled WGS sequence"/>
</dbReference>
<dbReference type="GO" id="GO:0003677">
    <property type="term" value="F:DNA binding"/>
    <property type="evidence" value="ECO:0007669"/>
    <property type="project" value="InterPro"/>
</dbReference>
<accession>A0A833CFK4</accession>
<evidence type="ECO:0000259" key="1">
    <source>
        <dbReference type="PROSITE" id="PS50943"/>
    </source>
</evidence>
<dbReference type="InterPro" id="IPR010982">
    <property type="entry name" value="Lambda_DNA-bd_dom_sf"/>
</dbReference>
<feature type="domain" description="HTH cro/C1-type" evidence="1">
    <location>
        <begin position="13"/>
        <end position="66"/>
    </location>
</feature>
<evidence type="ECO:0000313" key="3">
    <source>
        <dbReference type="Proteomes" id="UP000460112"/>
    </source>
</evidence>
<dbReference type="Gene3D" id="1.10.260.40">
    <property type="entry name" value="lambda repressor-like DNA-binding domains"/>
    <property type="match status" value="1"/>
</dbReference>
<dbReference type="EMBL" id="WBOA01000001">
    <property type="protein sequence ID" value="KAB1951012.1"/>
    <property type="molecule type" value="Genomic_DNA"/>
</dbReference>
<dbReference type="PROSITE" id="PS50943">
    <property type="entry name" value="HTH_CROC1"/>
    <property type="match status" value="1"/>
</dbReference>
<dbReference type="AlphaFoldDB" id="A0A833CFK4"/>
<name>A0A833CFK4_LACGS</name>
<reference evidence="2 3" key="1">
    <citation type="submission" date="2019-09" db="EMBL/GenBank/DDBJ databases">
        <title>Investigation of probiotic properties of different lactic acid bacteria.</title>
        <authorList>
            <person name="Jaomanjaka F."/>
            <person name="Blanc P."/>
        </authorList>
    </citation>
    <scope>NUCLEOTIDE SEQUENCE [LARGE SCALE GENOMIC DNA]</scope>
    <source>
        <strain evidence="2 3">BIO6369</strain>
    </source>
</reference>